<proteinExistence type="predicted"/>
<dbReference type="PANTHER" id="PTHR11439:SF498">
    <property type="entry name" value="DNAK FAMILY PROTEIN"/>
    <property type="match status" value="1"/>
</dbReference>
<dbReference type="CDD" id="cd09272">
    <property type="entry name" value="RNase_HI_RT_Ty1"/>
    <property type="match status" value="1"/>
</dbReference>
<gene>
    <name evidence="2" type="ORF">LLUT_LOCUS27545</name>
</gene>
<reference evidence="2 3" key="1">
    <citation type="submission" date="2024-03" db="EMBL/GenBank/DDBJ databases">
        <authorList>
            <person name="Martinez-Hernandez J."/>
        </authorList>
    </citation>
    <scope>NUCLEOTIDE SEQUENCE [LARGE SCALE GENOMIC DNA]</scope>
</reference>
<sequence>MCLPQGVFCSVPNQVCKLNKSIYGLKQASRQWFAKLSSSLLSLGYKQSQHDHSLFTKSHNSNFTALLIYVDDLILAGNDISEITSVKHHLDSQFKIKDLGILKYFLGLEVAYSKQGITLCQRKYALDLLSDTNFLHSKPVSTPMVKHPHLQQQDSALFSDPELYRQLVGRLLYLTNTRPDLSFATQQLCQFMAAPTINHHKALTRILRYIKGTPGQGLFYPSNSVSQIKGYSDSDWATCPDTRKSIPGYCMFLGDSLVSWKCKKQNTVSRSSSEAEYRALALASCEIQWLSYLMDDLLQSNFKDALLYCDNDSARFIAANSVFHERTKHIDIDCHVVRERLQNKLFHLLPINTKDQAADLLTKALEPALFHQLLPKLGVINIFSPA</sequence>
<dbReference type="PANTHER" id="PTHR11439">
    <property type="entry name" value="GAG-POL-RELATED RETROTRANSPOSON"/>
    <property type="match status" value="1"/>
</dbReference>
<dbReference type="SUPFAM" id="SSF56672">
    <property type="entry name" value="DNA/RNA polymerases"/>
    <property type="match status" value="1"/>
</dbReference>
<evidence type="ECO:0000313" key="3">
    <source>
        <dbReference type="Proteomes" id="UP001497480"/>
    </source>
</evidence>
<feature type="domain" description="Reverse transcriptase Ty1/copia-type" evidence="1">
    <location>
        <begin position="10"/>
        <end position="146"/>
    </location>
</feature>
<dbReference type="Proteomes" id="UP001497480">
    <property type="component" value="Unassembled WGS sequence"/>
</dbReference>
<name>A0AAV1XXI8_LUPLU</name>
<dbReference type="Pfam" id="PF07727">
    <property type="entry name" value="RVT_2"/>
    <property type="match status" value="1"/>
</dbReference>
<dbReference type="InterPro" id="IPR043502">
    <property type="entry name" value="DNA/RNA_pol_sf"/>
</dbReference>
<dbReference type="InterPro" id="IPR013103">
    <property type="entry name" value="RVT_2"/>
</dbReference>
<organism evidence="2 3">
    <name type="scientific">Lupinus luteus</name>
    <name type="common">European yellow lupine</name>
    <dbReference type="NCBI Taxonomy" id="3873"/>
    <lineage>
        <taxon>Eukaryota</taxon>
        <taxon>Viridiplantae</taxon>
        <taxon>Streptophyta</taxon>
        <taxon>Embryophyta</taxon>
        <taxon>Tracheophyta</taxon>
        <taxon>Spermatophyta</taxon>
        <taxon>Magnoliopsida</taxon>
        <taxon>eudicotyledons</taxon>
        <taxon>Gunneridae</taxon>
        <taxon>Pentapetalae</taxon>
        <taxon>rosids</taxon>
        <taxon>fabids</taxon>
        <taxon>Fabales</taxon>
        <taxon>Fabaceae</taxon>
        <taxon>Papilionoideae</taxon>
        <taxon>50 kb inversion clade</taxon>
        <taxon>genistoids sensu lato</taxon>
        <taxon>core genistoids</taxon>
        <taxon>Genisteae</taxon>
        <taxon>Lupinus</taxon>
    </lineage>
</organism>
<evidence type="ECO:0000313" key="2">
    <source>
        <dbReference type="EMBL" id="CAL0326485.1"/>
    </source>
</evidence>
<evidence type="ECO:0000259" key="1">
    <source>
        <dbReference type="Pfam" id="PF07727"/>
    </source>
</evidence>
<dbReference type="AlphaFoldDB" id="A0AAV1XXI8"/>
<comment type="caution">
    <text evidence="2">The sequence shown here is derived from an EMBL/GenBank/DDBJ whole genome shotgun (WGS) entry which is preliminary data.</text>
</comment>
<dbReference type="EMBL" id="CAXHTB010000019">
    <property type="protein sequence ID" value="CAL0326485.1"/>
    <property type="molecule type" value="Genomic_DNA"/>
</dbReference>
<protein>
    <recommendedName>
        <fullName evidence="1">Reverse transcriptase Ty1/copia-type domain-containing protein</fullName>
    </recommendedName>
</protein>
<keyword evidence="3" id="KW-1185">Reference proteome</keyword>
<accession>A0AAV1XXI8</accession>